<evidence type="ECO:0000313" key="2">
    <source>
        <dbReference type="EMBL" id="MRW91806.1"/>
    </source>
</evidence>
<evidence type="ECO:0000313" key="3">
    <source>
        <dbReference type="Proteomes" id="UP000433309"/>
    </source>
</evidence>
<evidence type="ECO:0000256" key="1">
    <source>
        <dbReference type="SAM" id="MobiDB-lite"/>
    </source>
</evidence>
<dbReference type="PANTHER" id="PTHR30289:SF1">
    <property type="entry name" value="PEBP (PHOSPHATIDYLETHANOLAMINE-BINDING PROTEIN) FAMILY PROTEIN"/>
    <property type="match status" value="1"/>
</dbReference>
<comment type="caution">
    <text evidence="2">The sequence shown here is derived from an EMBL/GenBank/DDBJ whole genome shotgun (WGS) entry which is preliminary data.</text>
</comment>
<proteinExistence type="predicted"/>
<reference evidence="2 3" key="1">
    <citation type="submission" date="2019-11" db="EMBL/GenBank/DDBJ databases">
        <title>Novel species isolated from a subtropical stream in China.</title>
        <authorList>
            <person name="Lu H."/>
        </authorList>
    </citation>
    <scope>NUCLEOTIDE SEQUENCE [LARGE SCALE GENOMIC DNA]</scope>
    <source>
        <strain evidence="2 3">FT80W</strain>
    </source>
</reference>
<organism evidence="2 3">
    <name type="scientific">Duganella guangzhouensis</name>
    <dbReference type="NCBI Taxonomy" id="2666084"/>
    <lineage>
        <taxon>Bacteria</taxon>
        <taxon>Pseudomonadati</taxon>
        <taxon>Pseudomonadota</taxon>
        <taxon>Betaproteobacteria</taxon>
        <taxon>Burkholderiales</taxon>
        <taxon>Oxalobacteraceae</taxon>
        <taxon>Telluria group</taxon>
        <taxon>Duganella</taxon>
    </lineage>
</organism>
<dbReference type="NCBIfam" id="TIGR00481">
    <property type="entry name" value="YbhB/YbcL family Raf kinase inhibitor-like protein"/>
    <property type="match status" value="1"/>
</dbReference>
<dbReference type="Gene3D" id="3.90.280.10">
    <property type="entry name" value="PEBP-like"/>
    <property type="match status" value="1"/>
</dbReference>
<dbReference type="SUPFAM" id="SSF49777">
    <property type="entry name" value="PEBP-like"/>
    <property type="match status" value="1"/>
</dbReference>
<dbReference type="Pfam" id="PF01161">
    <property type="entry name" value="PBP"/>
    <property type="match status" value="1"/>
</dbReference>
<dbReference type="InterPro" id="IPR008914">
    <property type="entry name" value="PEBP"/>
</dbReference>
<dbReference type="RefSeq" id="WP_154378554.1">
    <property type="nucleotide sequence ID" value="NZ_WKJK01000008.1"/>
</dbReference>
<dbReference type="PANTHER" id="PTHR30289">
    <property type="entry name" value="UNCHARACTERIZED PROTEIN YBCL-RELATED"/>
    <property type="match status" value="1"/>
</dbReference>
<gene>
    <name evidence="2" type="ORF">GJ699_17565</name>
</gene>
<feature type="region of interest" description="Disordered" evidence="1">
    <location>
        <begin position="1"/>
        <end position="28"/>
    </location>
</feature>
<sequence length="160" mass="17085">MKLASDSFRNRSAIPAPHAHGDGGNLHPQLRWSEVPAGVSSLALLCMDADAPANGADVLHWAVVDIPPGLHALAAGALPCAAQATLHGVPLRQGRNDYGGYGYHGPLPPPNNKHHYIFRLYALDVPRLALPADFTCADVLDAMYGHIVDEAQLIGTYQRN</sequence>
<dbReference type="AlphaFoldDB" id="A0A6I2L581"/>
<name>A0A6I2L581_9BURK</name>
<protein>
    <submittedName>
        <fullName evidence="2">YbhB/YbcL family Raf kinase inhibitor-like protein</fullName>
    </submittedName>
</protein>
<dbReference type="CDD" id="cd00865">
    <property type="entry name" value="PEBP_bact_arch"/>
    <property type="match status" value="1"/>
</dbReference>
<keyword evidence="3" id="KW-1185">Reference proteome</keyword>
<dbReference type="Proteomes" id="UP000433309">
    <property type="component" value="Unassembled WGS sequence"/>
</dbReference>
<dbReference type="EMBL" id="WKJK01000008">
    <property type="protein sequence ID" value="MRW91806.1"/>
    <property type="molecule type" value="Genomic_DNA"/>
</dbReference>
<dbReference type="InterPro" id="IPR005247">
    <property type="entry name" value="YbhB_YbcL/LppC-like"/>
</dbReference>
<accession>A0A6I2L581</accession>
<dbReference type="InterPro" id="IPR036610">
    <property type="entry name" value="PEBP-like_sf"/>
</dbReference>